<evidence type="ECO:0000313" key="1">
    <source>
        <dbReference type="EMBL" id="MFM0008098.1"/>
    </source>
</evidence>
<dbReference type="EMBL" id="JAQQEZ010000080">
    <property type="protein sequence ID" value="MFM0008098.1"/>
    <property type="molecule type" value="Genomic_DNA"/>
</dbReference>
<name>A0ABW9B6G3_9BURK</name>
<keyword evidence="2" id="KW-1185">Reference proteome</keyword>
<sequence>MEIPFEDQIDMQAGIVVTKRVGPVVPGFHKLVQPTLDAGLMSSLRRFWDIWFDRWPRRRRLDHSMPE</sequence>
<proteinExistence type="predicted"/>
<gene>
    <name evidence="1" type="ORF">PQR57_45200</name>
</gene>
<comment type="caution">
    <text evidence="1">The sequence shown here is derived from an EMBL/GenBank/DDBJ whole genome shotgun (WGS) entry which is preliminary data.</text>
</comment>
<protein>
    <submittedName>
        <fullName evidence="1">Uncharacterized protein</fullName>
    </submittedName>
</protein>
<accession>A0ABW9B6G3</accession>
<dbReference type="RefSeq" id="WP_408182990.1">
    <property type="nucleotide sequence ID" value="NZ_JAQQEZ010000080.1"/>
</dbReference>
<organism evidence="1 2">
    <name type="scientific">Paraburkholderia dipogonis</name>
    <dbReference type="NCBI Taxonomy" id="1211383"/>
    <lineage>
        <taxon>Bacteria</taxon>
        <taxon>Pseudomonadati</taxon>
        <taxon>Pseudomonadota</taxon>
        <taxon>Betaproteobacteria</taxon>
        <taxon>Burkholderiales</taxon>
        <taxon>Burkholderiaceae</taxon>
        <taxon>Paraburkholderia</taxon>
    </lineage>
</organism>
<evidence type="ECO:0000313" key="2">
    <source>
        <dbReference type="Proteomes" id="UP001629230"/>
    </source>
</evidence>
<dbReference type="Proteomes" id="UP001629230">
    <property type="component" value="Unassembled WGS sequence"/>
</dbReference>
<reference evidence="1 2" key="1">
    <citation type="journal article" date="2024" name="Chem. Sci.">
        <title>Discovery of megapolipeptins by genome mining of a Burkholderiales bacteria collection.</title>
        <authorList>
            <person name="Paulo B.S."/>
            <person name="Recchia M.J.J."/>
            <person name="Lee S."/>
            <person name="Fergusson C.H."/>
            <person name="Romanowski S.B."/>
            <person name="Hernandez A."/>
            <person name="Krull N."/>
            <person name="Liu D.Y."/>
            <person name="Cavanagh H."/>
            <person name="Bos A."/>
            <person name="Gray C.A."/>
            <person name="Murphy B.T."/>
            <person name="Linington R.G."/>
            <person name="Eustaquio A.S."/>
        </authorList>
    </citation>
    <scope>NUCLEOTIDE SEQUENCE [LARGE SCALE GENOMIC DNA]</scope>
    <source>
        <strain evidence="1 2">RL17-350-BIC-A</strain>
    </source>
</reference>